<dbReference type="CDD" id="cd00084">
    <property type="entry name" value="HMG-box_SF"/>
    <property type="match status" value="1"/>
</dbReference>
<keyword evidence="2" id="KW-1185">Reference proteome</keyword>
<dbReference type="Gene3D" id="1.10.30.10">
    <property type="entry name" value="High mobility group box domain"/>
    <property type="match status" value="1"/>
</dbReference>
<dbReference type="Proteomes" id="UP001367676">
    <property type="component" value="Unassembled WGS sequence"/>
</dbReference>
<evidence type="ECO:0000313" key="1">
    <source>
        <dbReference type="EMBL" id="KAK7584168.1"/>
    </source>
</evidence>
<evidence type="ECO:0008006" key="3">
    <source>
        <dbReference type="Google" id="ProtNLM"/>
    </source>
</evidence>
<dbReference type="InterPro" id="IPR036910">
    <property type="entry name" value="HMG_box_dom_sf"/>
</dbReference>
<evidence type="ECO:0000313" key="2">
    <source>
        <dbReference type="Proteomes" id="UP001367676"/>
    </source>
</evidence>
<name>A0AAN9THM2_9HEMI</name>
<gene>
    <name evidence="1" type="ORF">V9T40_005131</name>
</gene>
<organism evidence="1 2">
    <name type="scientific">Parthenolecanium corni</name>
    <dbReference type="NCBI Taxonomy" id="536013"/>
    <lineage>
        <taxon>Eukaryota</taxon>
        <taxon>Metazoa</taxon>
        <taxon>Ecdysozoa</taxon>
        <taxon>Arthropoda</taxon>
        <taxon>Hexapoda</taxon>
        <taxon>Insecta</taxon>
        <taxon>Pterygota</taxon>
        <taxon>Neoptera</taxon>
        <taxon>Paraneoptera</taxon>
        <taxon>Hemiptera</taxon>
        <taxon>Sternorrhyncha</taxon>
        <taxon>Coccoidea</taxon>
        <taxon>Coccidae</taxon>
        <taxon>Parthenolecanium</taxon>
    </lineage>
</organism>
<proteinExistence type="predicted"/>
<sequence>MDNAENDILQVNMRGILSANAFFNFLNQCRLRKNIDRKSSAQISKEAAETWLAMSPSKKLPFKRTAQAVKKFRAERARKRRGPYKVIGYKSYVTVDDKNRVKVKEMIAYTEPLNLKLNWDVLPSEPLKKMRTSE</sequence>
<dbReference type="EMBL" id="JBBCAQ010000032">
    <property type="protein sequence ID" value="KAK7584168.1"/>
    <property type="molecule type" value="Genomic_DNA"/>
</dbReference>
<dbReference type="GO" id="GO:0005634">
    <property type="term" value="C:nucleus"/>
    <property type="evidence" value="ECO:0007669"/>
    <property type="project" value="UniProtKB-ARBA"/>
</dbReference>
<protein>
    <recommendedName>
        <fullName evidence="3">HMG box domain-containing protein</fullName>
    </recommendedName>
</protein>
<accession>A0AAN9THM2</accession>
<dbReference type="AlphaFoldDB" id="A0AAN9THM2"/>
<dbReference type="SUPFAM" id="SSF47095">
    <property type="entry name" value="HMG-box"/>
    <property type="match status" value="1"/>
</dbReference>
<reference evidence="1 2" key="1">
    <citation type="submission" date="2024-03" db="EMBL/GenBank/DDBJ databases">
        <title>Adaptation during the transition from Ophiocordyceps entomopathogen to insect associate is accompanied by gene loss and intensified selection.</title>
        <authorList>
            <person name="Ward C.M."/>
            <person name="Onetto C.A."/>
            <person name="Borneman A.R."/>
        </authorList>
    </citation>
    <scope>NUCLEOTIDE SEQUENCE [LARGE SCALE GENOMIC DNA]</scope>
    <source>
        <strain evidence="1">AWRI1</strain>
        <tissue evidence="1">Single Adult Female</tissue>
    </source>
</reference>
<comment type="caution">
    <text evidence="1">The sequence shown here is derived from an EMBL/GenBank/DDBJ whole genome shotgun (WGS) entry which is preliminary data.</text>
</comment>